<dbReference type="Pfam" id="PF13015">
    <property type="entry name" value="PRKCSH_1"/>
    <property type="match status" value="1"/>
</dbReference>
<dbReference type="SUPFAM" id="SSF50911">
    <property type="entry name" value="Mannose 6-phosphate receptor domain"/>
    <property type="match status" value="1"/>
</dbReference>
<dbReference type="GO" id="GO:0006491">
    <property type="term" value="P:N-glycan processing"/>
    <property type="evidence" value="ECO:0007669"/>
    <property type="project" value="TreeGrafter"/>
</dbReference>
<feature type="region of interest" description="Disordered" evidence="6">
    <location>
        <begin position="275"/>
        <end position="296"/>
    </location>
</feature>
<feature type="region of interest" description="Disordered" evidence="6">
    <location>
        <begin position="368"/>
        <end position="398"/>
    </location>
</feature>
<evidence type="ECO:0000256" key="1">
    <source>
        <dbReference type="ARBA" id="ARBA00022387"/>
    </source>
</evidence>
<protein>
    <recommendedName>
        <fullName evidence="1">Glucosidase 2 subunit beta</fullName>
    </recommendedName>
</protein>
<dbReference type="EMBL" id="JAAAIP010000009">
    <property type="protein sequence ID" value="KAG0329920.1"/>
    <property type="molecule type" value="Genomic_DNA"/>
</dbReference>
<evidence type="ECO:0000256" key="6">
    <source>
        <dbReference type="SAM" id="MobiDB-lite"/>
    </source>
</evidence>
<evidence type="ECO:0000256" key="2">
    <source>
        <dbReference type="ARBA" id="ARBA00022729"/>
    </source>
</evidence>
<dbReference type="AlphaFoldDB" id="A0A9P6RV12"/>
<proteinExistence type="predicted"/>
<evidence type="ECO:0000313" key="9">
    <source>
        <dbReference type="EMBL" id="KAG0329920.1"/>
    </source>
</evidence>
<reference evidence="9" key="1">
    <citation type="journal article" date="2020" name="Fungal Divers.">
        <title>Resolving the Mortierellaceae phylogeny through synthesis of multi-gene phylogenetics and phylogenomics.</title>
        <authorList>
            <person name="Vandepol N."/>
            <person name="Liber J."/>
            <person name="Desiro A."/>
            <person name="Na H."/>
            <person name="Kennedy M."/>
            <person name="Barry K."/>
            <person name="Grigoriev I.V."/>
            <person name="Miller A.N."/>
            <person name="O'Donnell K."/>
            <person name="Stajich J.E."/>
            <person name="Bonito G."/>
        </authorList>
    </citation>
    <scope>NUCLEOTIDE SEQUENCE</scope>
    <source>
        <strain evidence="9">REB-010B</strain>
    </source>
</reference>
<evidence type="ECO:0000256" key="3">
    <source>
        <dbReference type="ARBA" id="ARBA00022824"/>
    </source>
</evidence>
<dbReference type="GO" id="GO:0017177">
    <property type="term" value="C:glucosidase II complex"/>
    <property type="evidence" value="ECO:0007669"/>
    <property type="project" value="TreeGrafter"/>
</dbReference>
<feature type="compositionally biased region" description="Acidic residues" evidence="6">
    <location>
        <begin position="369"/>
        <end position="378"/>
    </location>
</feature>
<comment type="caution">
    <text evidence="9">The sequence shown here is derived from an EMBL/GenBank/DDBJ whole genome shotgun (WGS) entry which is preliminary data.</text>
</comment>
<dbReference type="InterPro" id="IPR039794">
    <property type="entry name" value="Gtb1-like"/>
</dbReference>
<keyword evidence="5" id="KW-0175">Coiled coil</keyword>
<accession>A0A9P6RV12</accession>
<keyword evidence="3" id="KW-0256">Endoplasmic reticulum</keyword>
<dbReference type="PROSITE" id="PS51914">
    <property type="entry name" value="MRH"/>
    <property type="match status" value="1"/>
</dbReference>
<keyword evidence="4" id="KW-1015">Disulfide bond</keyword>
<dbReference type="InterPro" id="IPR009011">
    <property type="entry name" value="Man6P_isomerase_rcpt-bd_dom_sf"/>
</dbReference>
<organism evidence="9 10">
    <name type="scientific">Dissophora globulifera</name>
    <dbReference type="NCBI Taxonomy" id="979702"/>
    <lineage>
        <taxon>Eukaryota</taxon>
        <taxon>Fungi</taxon>
        <taxon>Fungi incertae sedis</taxon>
        <taxon>Mucoromycota</taxon>
        <taxon>Mortierellomycotina</taxon>
        <taxon>Mortierellomycetes</taxon>
        <taxon>Mortierellales</taxon>
        <taxon>Mortierellaceae</taxon>
        <taxon>Dissophora</taxon>
    </lineage>
</organism>
<feature type="signal peptide" evidence="7">
    <location>
        <begin position="1"/>
        <end position="25"/>
    </location>
</feature>
<feature type="chain" id="PRO_5040244778" description="Glucosidase 2 subunit beta" evidence="7">
    <location>
        <begin position="26"/>
        <end position="550"/>
    </location>
</feature>
<feature type="coiled-coil region" evidence="5">
    <location>
        <begin position="165"/>
        <end position="199"/>
    </location>
</feature>
<evidence type="ECO:0000256" key="5">
    <source>
        <dbReference type="SAM" id="Coils"/>
    </source>
</evidence>
<dbReference type="Proteomes" id="UP000738325">
    <property type="component" value="Unassembled WGS sequence"/>
</dbReference>
<evidence type="ECO:0000256" key="4">
    <source>
        <dbReference type="ARBA" id="ARBA00023157"/>
    </source>
</evidence>
<dbReference type="Gene3D" id="2.70.130.10">
    <property type="entry name" value="Mannose-6-phosphate receptor binding domain"/>
    <property type="match status" value="1"/>
</dbReference>
<dbReference type="OrthoDB" id="28322at2759"/>
<evidence type="ECO:0000256" key="7">
    <source>
        <dbReference type="SAM" id="SignalP"/>
    </source>
</evidence>
<dbReference type="PANTHER" id="PTHR12630:SF1">
    <property type="entry name" value="GLUCOSIDASE 2 SUBUNIT BETA"/>
    <property type="match status" value="1"/>
</dbReference>
<evidence type="ECO:0000259" key="8">
    <source>
        <dbReference type="PROSITE" id="PS51914"/>
    </source>
</evidence>
<dbReference type="InterPro" id="IPR044865">
    <property type="entry name" value="MRH_dom"/>
</dbReference>
<keyword evidence="10" id="KW-1185">Reference proteome</keyword>
<keyword evidence="2 7" id="KW-0732">Signal</keyword>
<name>A0A9P6RV12_9FUNG</name>
<dbReference type="InterPro" id="IPR028146">
    <property type="entry name" value="PRKCSH_N"/>
</dbReference>
<sequence length="550" mass="61396">MKATSVCLPLFATLALSVAVARAEAGQLPRGVAPSKAQLYTSDDSGRWKCLDGSKTIPFSAVNDDYCDCKDGSDEPGTSACGTGYFHCTNVGHIGSDIKSSRVNDGVCDPECCDGSDEYDGQIYCPNICEEVGAKAKEEQKRVRVIQEQGSRLRKQYIEHGKSVKSKMQEEIAQLKGKTEQLLKDTNDARDKLNEASEEVEKYYEGTKKERAAARWTQLAPLIKEQTRRLKFALYTKKKLFKTLKQLKDNYNKNYHDLAVKSAVAGFDDYLETLDKDTDADPPAASVEEGTADDTEISADDQFDKVTQDTNIVLREIGSLFELLAGMAEDYNIEYNDEAVLAAVTVTKDVERNWDQIGLEFKDDTELVVPEEESDETPEEKALKEASDKAQSDLNDAMAEEERVKDRIEDLTRKLETDLGSDETFAQLLDQCFDYKDIEYTYSVCLFGDANQRSQTTTFLGKFSTWVGDNYDTQLYSGGTKCWNGPDRSVKLVMSCGTENKILSVSEPEKCEYLFKLQTPAVCPILPDDDIEKEAAAPEKKGNTKNHDEL</sequence>
<dbReference type="InterPro" id="IPR036607">
    <property type="entry name" value="PRKCSH"/>
</dbReference>
<feature type="domain" description="MRH" evidence="8">
    <location>
        <begin position="430"/>
        <end position="525"/>
    </location>
</feature>
<dbReference type="Pfam" id="PF12999">
    <property type="entry name" value="PRKCSH-like"/>
    <property type="match status" value="1"/>
</dbReference>
<evidence type="ECO:0000313" key="10">
    <source>
        <dbReference type="Proteomes" id="UP000738325"/>
    </source>
</evidence>
<feature type="compositionally biased region" description="Basic and acidic residues" evidence="6">
    <location>
        <begin position="379"/>
        <end position="391"/>
    </location>
</feature>
<gene>
    <name evidence="9" type="ORF">BGZ99_010031</name>
</gene>
<dbReference type="PANTHER" id="PTHR12630">
    <property type="entry name" value="N-LINKED OLIGOSACCHARIDE PROCESSING"/>
    <property type="match status" value="1"/>
</dbReference>